<comment type="caution">
    <text evidence="1">The sequence shown here is derived from an EMBL/GenBank/DDBJ whole genome shotgun (WGS) entry which is preliminary data.</text>
</comment>
<dbReference type="EMBL" id="JBHSIT010000002">
    <property type="protein sequence ID" value="MFC4906901.1"/>
    <property type="molecule type" value="Genomic_DNA"/>
</dbReference>
<organism evidence="1 2">
    <name type="scientific">Actinomadura gamaensis</name>
    <dbReference type="NCBI Taxonomy" id="1763541"/>
    <lineage>
        <taxon>Bacteria</taxon>
        <taxon>Bacillati</taxon>
        <taxon>Actinomycetota</taxon>
        <taxon>Actinomycetes</taxon>
        <taxon>Streptosporangiales</taxon>
        <taxon>Thermomonosporaceae</taxon>
        <taxon>Actinomadura</taxon>
    </lineage>
</organism>
<reference evidence="2" key="1">
    <citation type="journal article" date="2019" name="Int. J. Syst. Evol. Microbiol.">
        <title>The Global Catalogue of Microorganisms (GCM) 10K type strain sequencing project: providing services to taxonomists for standard genome sequencing and annotation.</title>
        <authorList>
            <consortium name="The Broad Institute Genomics Platform"/>
            <consortium name="The Broad Institute Genome Sequencing Center for Infectious Disease"/>
            <person name="Wu L."/>
            <person name="Ma J."/>
        </authorList>
    </citation>
    <scope>NUCLEOTIDE SEQUENCE [LARGE SCALE GENOMIC DNA]</scope>
    <source>
        <strain evidence="2">KLKA75</strain>
    </source>
</reference>
<evidence type="ECO:0000313" key="1">
    <source>
        <dbReference type="EMBL" id="MFC4906901.1"/>
    </source>
</evidence>
<dbReference type="RefSeq" id="WP_378252641.1">
    <property type="nucleotide sequence ID" value="NZ_JBHSIT010000002.1"/>
</dbReference>
<gene>
    <name evidence="1" type="ORF">ACFPCY_06205</name>
</gene>
<accession>A0ABV9TS12</accession>
<sequence>MGVHELEARVPNTSAGIERASLSAADTQASLDLLAAALKKRRWRVEQATAYDYRGEQVPLLKVQPPHGLGTPRLITIRKVPSSGWFWGRADRPNSYYGRIQEIEKTADRLDRLSRIGHL</sequence>
<keyword evidence="2" id="KW-1185">Reference proteome</keyword>
<protein>
    <submittedName>
        <fullName evidence="1">Uncharacterized protein</fullName>
    </submittedName>
</protein>
<dbReference type="Proteomes" id="UP001595872">
    <property type="component" value="Unassembled WGS sequence"/>
</dbReference>
<name>A0ABV9TS12_9ACTN</name>
<proteinExistence type="predicted"/>
<evidence type="ECO:0000313" key="2">
    <source>
        <dbReference type="Proteomes" id="UP001595872"/>
    </source>
</evidence>